<keyword evidence="7" id="KW-0547">Nucleotide-binding</keyword>
<dbReference type="PROSITE" id="PS51186">
    <property type="entry name" value="GNAT"/>
    <property type="match status" value="1"/>
</dbReference>
<protein>
    <recommendedName>
        <fullName evidence="3">tRNA threonylcarbamoyladenosine biosynthesis protein TsaE</fullName>
    </recommendedName>
    <alternativeName>
        <fullName evidence="11">t(6)A37 threonylcarbamoyladenosine biosynthesis protein TsaE</fullName>
    </alternativeName>
</protein>
<reference evidence="14" key="1">
    <citation type="journal article" date="2019" name="Int. J. Syst. Evol. Microbiol.">
        <title>The Global Catalogue of Microorganisms (GCM) 10K type strain sequencing project: providing services to taxonomists for standard genome sequencing and annotation.</title>
        <authorList>
            <consortium name="The Broad Institute Genomics Platform"/>
            <consortium name="The Broad Institute Genome Sequencing Center for Infectious Disease"/>
            <person name="Wu L."/>
            <person name="Ma J."/>
        </authorList>
    </citation>
    <scope>NUCLEOTIDE SEQUENCE [LARGE SCALE GENOMIC DNA]</scope>
    <source>
        <strain evidence="14">JCM 16953</strain>
    </source>
</reference>
<evidence type="ECO:0000313" key="14">
    <source>
        <dbReference type="Proteomes" id="UP001501821"/>
    </source>
</evidence>
<keyword evidence="4" id="KW-0963">Cytoplasm</keyword>
<dbReference type="EMBL" id="BAABAH010000005">
    <property type="protein sequence ID" value="GAA3816945.1"/>
    <property type="molecule type" value="Genomic_DNA"/>
</dbReference>
<evidence type="ECO:0000256" key="5">
    <source>
        <dbReference type="ARBA" id="ARBA00022694"/>
    </source>
</evidence>
<dbReference type="Gene3D" id="3.40.50.300">
    <property type="entry name" value="P-loop containing nucleotide triphosphate hydrolases"/>
    <property type="match status" value="1"/>
</dbReference>
<evidence type="ECO:0000259" key="12">
    <source>
        <dbReference type="PROSITE" id="PS51186"/>
    </source>
</evidence>
<evidence type="ECO:0000256" key="9">
    <source>
        <dbReference type="ARBA" id="ARBA00022842"/>
    </source>
</evidence>
<comment type="caution">
    <text evidence="13">The sequence shown here is derived from an EMBL/GenBank/DDBJ whole genome shotgun (WGS) entry which is preliminary data.</text>
</comment>
<comment type="similarity">
    <text evidence="2">Belongs to the TsaE family.</text>
</comment>
<gene>
    <name evidence="13" type="ORF">GCM10022242_18670</name>
</gene>
<dbReference type="NCBIfam" id="TIGR00150">
    <property type="entry name" value="T6A_YjeE"/>
    <property type="match status" value="1"/>
</dbReference>
<keyword evidence="9" id="KW-0460">Magnesium</keyword>
<dbReference type="InterPro" id="IPR016181">
    <property type="entry name" value="Acyl_CoA_acyltransferase"/>
</dbReference>
<accession>A0ABP7IFE3</accession>
<evidence type="ECO:0000256" key="6">
    <source>
        <dbReference type="ARBA" id="ARBA00022723"/>
    </source>
</evidence>
<feature type="domain" description="N-acetyltransferase" evidence="12">
    <location>
        <begin position="8"/>
        <end position="155"/>
    </location>
</feature>
<evidence type="ECO:0000256" key="11">
    <source>
        <dbReference type="ARBA" id="ARBA00032441"/>
    </source>
</evidence>
<sequence>MTTDTATLVVRRVGPDSADIVAALVREAFADREPLDPPTAALAETPESMSRLLQGAGGLVAELDGRPVGTLVLDEQLEPGALHLRRFGLTPAARGQGVAGALVREALLAAGELDVARIVVEAREELPATIAFWQSQGFVETAHRPPYVELARPVPVVVDVPDPDAMRALAARVAAVVRPGDVLVLSGDLGAGKTTFTQGLGAALGVRGDVTSPTFVIARVHPPLGTGPALVHVDAYRLDGTAELDDLDLDTDLDQAVTVVEWGAGVAEGLSDSPMEIRIHRAAADDADGDDHDPRRVEIDPLGPRWLDVDLPDWARNLR</sequence>
<evidence type="ECO:0000256" key="2">
    <source>
        <dbReference type="ARBA" id="ARBA00007599"/>
    </source>
</evidence>
<name>A0ABP7IFE3_9ACTN</name>
<evidence type="ECO:0000256" key="7">
    <source>
        <dbReference type="ARBA" id="ARBA00022741"/>
    </source>
</evidence>
<organism evidence="13 14">
    <name type="scientific">Nocardioides panacisoli</name>
    <dbReference type="NCBI Taxonomy" id="627624"/>
    <lineage>
        <taxon>Bacteria</taxon>
        <taxon>Bacillati</taxon>
        <taxon>Actinomycetota</taxon>
        <taxon>Actinomycetes</taxon>
        <taxon>Propionibacteriales</taxon>
        <taxon>Nocardioidaceae</taxon>
        <taxon>Nocardioides</taxon>
    </lineage>
</organism>
<keyword evidence="14" id="KW-1185">Reference proteome</keyword>
<evidence type="ECO:0000256" key="8">
    <source>
        <dbReference type="ARBA" id="ARBA00022840"/>
    </source>
</evidence>
<dbReference type="SUPFAM" id="SSF55729">
    <property type="entry name" value="Acyl-CoA N-acyltransferases (Nat)"/>
    <property type="match status" value="1"/>
</dbReference>
<comment type="subcellular location">
    <subcellularLocation>
        <location evidence="1">Cytoplasm</location>
    </subcellularLocation>
</comment>
<dbReference type="Pfam" id="PF00583">
    <property type="entry name" value="Acetyltransf_1"/>
    <property type="match status" value="1"/>
</dbReference>
<keyword evidence="6" id="KW-0479">Metal-binding</keyword>
<dbReference type="Proteomes" id="UP001501821">
    <property type="component" value="Unassembled WGS sequence"/>
</dbReference>
<proteinExistence type="inferred from homology"/>
<keyword evidence="5" id="KW-0819">tRNA processing</keyword>
<keyword evidence="8" id="KW-0067">ATP-binding</keyword>
<dbReference type="InterPro" id="IPR027417">
    <property type="entry name" value="P-loop_NTPase"/>
</dbReference>
<evidence type="ECO:0000256" key="1">
    <source>
        <dbReference type="ARBA" id="ARBA00004496"/>
    </source>
</evidence>
<evidence type="ECO:0000256" key="10">
    <source>
        <dbReference type="ARBA" id="ARBA00024908"/>
    </source>
</evidence>
<comment type="function">
    <text evidence="10">Required for the formation of a threonylcarbamoyl group on adenosine at position 37 (t(6)A37) in tRNAs that read codons beginning with adenine. Is involved in the transfer of the threonylcarbamoyl moiety of threonylcarbamoyl-AMP (TC-AMP) to the N6 group of A37, together with TsaD and TsaB. TsaE seems to play an indirect role in the t(6)A biosynthesis pathway, possibly in regulating the core enzymatic function of TsaD.</text>
</comment>
<evidence type="ECO:0000256" key="3">
    <source>
        <dbReference type="ARBA" id="ARBA00019010"/>
    </source>
</evidence>
<dbReference type="Pfam" id="PF02367">
    <property type="entry name" value="TsaE"/>
    <property type="match status" value="1"/>
</dbReference>
<dbReference type="InterPro" id="IPR003442">
    <property type="entry name" value="T6A_TsaE"/>
</dbReference>
<dbReference type="InterPro" id="IPR000182">
    <property type="entry name" value="GNAT_dom"/>
</dbReference>
<dbReference type="PANTHER" id="PTHR33540">
    <property type="entry name" value="TRNA THREONYLCARBAMOYLADENOSINE BIOSYNTHESIS PROTEIN TSAE"/>
    <property type="match status" value="1"/>
</dbReference>
<dbReference type="CDD" id="cd04301">
    <property type="entry name" value="NAT_SF"/>
    <property type="match status" value="1"/>
</dbReference>
<dbReference type="RefSeq" id="WP_344774630.1">
    <property type="nucleotide sequence ID" value="NZ_BAABAH010000005.1"/>
</dbReference>
<dbReference type="PANTHER" id="PTHR33540:SF2">
    <property type="entry name" value="TRNA THREONYLCARBAMOYLADENOSINE BIOSYNTHESIS PROTEIN TSAE"/>
    <property type="match status" value="1"/>
</dbReference>
<dbReference type="SUPFAM" id="SSF52540">
    <property type="entry name" value="P-loop containing nucleoside triphosphate hydrolases"/>
    <property type="match status" value="1"/>
</dbReference>
<evidence type="ECO:0000313" key="13">
    <source>
        <dbReference type="EMBL" id="GAA3816945.1"/>
    </source>
</evidence>
<evidence type="ECO:0000256" key="4">
    <source>
        <dbReference type="ARBA" id="ARBA00022490"/>
    </source>
</evidence>
<dbReference type="Gene3D" id="3.40.630.30">
    <property type="match status" value="1"/>
</dbReference>